<dbReference type="Pfam" id="PF02148">
    <property type="entry name" value="zf-UBP"/>
    <property type="match status" value="1"/>
</dbReference>
<protein>
    <recommendedName>
        <fullName evidence="11 15">Ubiquitin carboxyl-terminal hydrolase</fullName>
        <ecNumber evidence="11 15">3.4.19.12</ecNumber>
    </recommendedName>
</protein>
<dbReference type="EMBL" id="QEAM01000004">
    <property type="protein sequence ID" value="TPX51477.1"/>
    <property type="molecule type" value="Genomic_DNA"/>
</dbReference>
<evidence type="ECO:0000256" key="12">
    <source>
        <dbReference type="PIRSR" id="PIRSR016308-1"/>
    </source>
</evidence>
<evidence type="ECO:0000259" key="18">
    <source>
        <dbReference type="PROSITE" id="PS50235"/>
    </source>
</evidence>
<dbReference type="CDD" id="cd14297">
    <property type="entry name" value="UBA2_spUBP14_like"/>
    <property type="match status" value="1"/>
</dbReference>
<dbReference type="GO" id="GO:0006508">
    <property type="term" value="P:proteolysis"/>
    <property type="evidence" value="ECO:0007669"/>
    <property type="project" value="UniProtKB-KW"/>
</dbReference>
<keyword evidence="4 11" id="KW-0479">Metal-binding</keyword>
<dbReference type="SMART" id="SM00290">
    <property type="entry name" value="ZnF_UBP"/>
    <property type="match status" value="2"/>
</dbReference>
<organism evidence="20 23">
    <name type="scientific">Synchytrium endobioticum</name>
    <dbReference type="NCBI Taxonomy" id="286115"/>
    <lineage>
        <taxon>Eukaryota</taxon>
        <taxon>Fungi</taxon>
        <taxon>Fungi incertae sedis</taxon>
        <taxon>Chytridiomycota</taxon>
        <taxon>Chytridiomycota incertae sedis</taxon>
        <taxon>Chytridiomycetes</taxon>
        <taxon>Synchytriales</taxon>
        <taxon>Synchytriaceae</taxon>
        <taxon>Synchytrium</taxon>
    </lineage>
</organism>
<feature type="binding site" evidence="13">
    <location>
        <position position="213"/>
    </location>
    <ligand>
        <name>Zn(2+)</name>
        <dbReference type="ChEBI" id="CHEBI:29105"/>
    </ligand>
</feature>
<name>A0A507DJW8_9FUNG</name>
<dbReference type="PROSITE" id="PS50271">
    <property type="entry name" value="ZF_UBP"/>
    <property type="match status" value="1"/>
</dbReference>
<evidence type="ECO:0000256" key="7">
    <source>
        <dbReference type="ARBA" id="ARBA00022786"/>
    </source>
</evidence>
<dbReference type="GO" id="GO:0005634">
    <property type="term" value="C:nucleus"/>
    <property type="evidence" value="ECO:0007669"/>
    <property type="project" value="TreeGrafter"/>
</dbReference>
<accession>A0A507DJW8</accession>
<keyword evidence="9 11" id="KW-0788">Thiol protease</keyword>
<dbReference type="InterPro" id="IPR001394">
    <property type="entry name" value="Peptidase_C19_UCH"/>
</dbReference>
<feature type="domain" description="UBP-type" evidence="19">
    <location>
        <begin position="153"/>
        <end position="265"/>
    </location>
</feature>
<dbReference type="InterPro" id="IPR028889">
    <property type="entry name" value="USP"/>
</dbReference>
<dbReference type="GO" id="GO:0005829">
    <property type="term" value="C:cytosol"/>
    <property type="evidence" value="ECO:0007669"/>
    <property type="project" value="TreeGrafter"/>
</dbReference>
<keyword evidence="3 11" id="KW-0645">Protease</keyword>
<dbReference type="InterPro" id="IPR050164">
    <property type="entry name" value="Peptidase_C19"/>
</dbReference>
<dbReference type="OrthoDB" id="361536at2759"/>
<feature type="domain" description="USP" evidence="18">
    <location>
        <begin position="307"/>
        <end position="781"/>
    </location>
</feature>
<dbReference type="SUPFAM" id="SSF57850">
    <property type="entry name" value="RING/U-box"/>
    <property type="match status" value="2"/>
</dbReference>
<comment type="similarity">
    <text evidence="2 11 15">Belongs to the peptidase C19 family.</text>
</comment>
<feature type="active site" description="Proton acceptor" evidence="12">
    <location>
        <position position="743"/>
    </location>
</feature>
<evidence type="ECO:0000256" key="13">
    <source>
        <dbReference type="PIRSR" id="PIRSR016308-3"/>
    </source>
</evidence>
<dbReference type="InterPro" id="IPR009060">
    <property type="entry name" value="UBA-like_sf"/>
</dbReference>
<sequence length="781" mass="85865">MSCTHVVTAGLKAPTLCTPIYKDECTQCFDSPDLPQGVDVCLSCFNGGCLDNDRNHALSHFLKNPSHAIALNMKRVRKPKPAAPHPTKLAKLAISVENDEDNYSVITRLKCYACGGVDIDPSAGNAGIVADAVLAAISAKKQSDIKAWEDEAKSCTHTENLQQGPAKKLDAQDLAHCAACELNKNLWLCLVCGNLGCGRKQWNASGVTGGNGHALQHAQHTGHGLACQLGTVTPEGTADVYCYTCDNERLNPFLSKHLAHFGIDVGSQEKTEKSMAELQLEHNLKFDFSMTTEDGKQLPALYGPGFTGLKNLGNSCYMASVLQTVFSLQSFRTRYFENLKTHPPTCNEMPANCYLCQMVKVADGLLSGRYSIPPTIDQKGEHETSKGQESITPAMFKRFIGKDHVEFSTMRQQDAYEFFQHLIRTVEQKERASGQDPTSIFKCKLEQRLQCTECGKVRYKKDSAADIALRVPAKKASKSESAHSTDGKKGEEFLPVTFEECLAMTLNDEVMEYQCPSCRHGTIALKSTKIAAFPDVLVTPMSRFTFDNWVLKKLNIRIQVPVELDLERYRARGLQPGESPLSDDTETSTASQFDAAAMEQLQAMGFTENRGKRALLATGNSGADAAMNWLFEHMEDPDIDDPLPKLTLSGRGIDTSASTADVQQLTEMGFSVAMAKKALKQTNNNMERAVDWLFSHMDDTADDEGVNGAAGSNDTPDSPDTRPAKYRLIGVISHKGTSPHCGHYVAHTYKEGKWVLFNDEKVAHVLQPDLTEGYVYVFARE</sequence>
<dbReference type="Pfam" id="PF00627">
    <property type="entry name" value="UBA"/>
    <property type="match status" value="2"/>
</dbReference>
<feature type="domain" description="UBA" evidence="17">
    <location>
        <begin position="592"/>
        <end position="633"/>
    </location>
</feature>
<evidence type="ECO:0000256" key="15">
    <source>
        <dbReference type="RuleBase" id="RU366025"/>
    </source>
</evidence>
<dbReference type="PANTHER" id="PTHR24006:SF664">
    <property type="entry name" value="UBIQUITIN CARBOXYL-TERMINAL HYDROLASE"/>
    <property type="match status" value="1"/>
</dbReference>
<comment type="caution">
    <text evidence="20">The sequence shown here is derived from an EMBL/GenBank/DDBJ whole genome shotgun (WGS) entry which is preliminary data.</text>
</comment>
<dbReference type="EMBL" id="QEAN01000015">
    <property type="protein sequence ID" value="TPX53545.1"/>
    <property type="molecule type" value="Genomic_DNA"/>
</dbReference>
<dbReference type="InterPro" id="IPR041432">
    <property type="entry name" value="UBP13_Znf-UBP_var"/>
</dbReference>
<keyword evidence="8 11" id="KW-0378">Hydrolase</keyword>
<dbReference type="FunFam" id="1.10.8.10:FF:000086">
    <property type="entry name" value="Ubiquitin carboxyl-terminal hydrolase"/>
    <property type="match status" value="1"/>
</dbReference>
<dbReference type="InterPro" id="IPR016652">
    <property type="entry name" value="Ubiquitinyl_hydrolase"/>
</dbReference>
<keyword evidence="5" id="KW-0677">Repeat</keyword>
<feature type="binding site" evidence="13">
    <location>
        <position position="180"/>
    </location>
    <ligand>
        <name>Zn(2+)</name>
        <dbReference type="ChEBI" id="CHEBI:29105"/>
    </ligand>
</feature>
<evidence type="ECO:0000259" key="17">
    <source>
        <dbReference type="PROSITE" id="PS50030"/>
    </source>
</evidence>
<dbReference type="Gene3D" id="3.90.70.10">
    <property type="entry name" value="Cysteine proteinases"/>
    <property type="match status" value="1"/>
</dbReference>
<evidence type="ECO:0000313" key="22">
    <source>
        <dbReference type="Proteomes" id="UP000317494"/>
    </source>
</evidence>
<dbReference type="Pfam" id="PF00443">
    <property type="entry name" value="UCH"/>
    <property type="match status" value="1"/>
</dbReference>
<dbReference type="PROSITE" id="PS00973">
    <property type="entry name" value="USP_2"/>
    <property type="match status" value="1"/>
</dbReference>
<dbReference type="InterPro" id="IPR038765">
    <property type="entry name" value="Papain-like_cys_pep_sf"/>
</dbReference>
<evidence type="ECO:0000256" key="8">
    <source>
        <dbReference type="ARBA" id="ARBA00022801"/>
    </source>
</evidence>
<evidence type="ECO:0000256" key="9">
    <source>
        <dbReference type="ARBA" id="ARBA00022807"/>
    </source>
</evidence>
<dbReference type="Gene3D" id="1.10.8.10">
    <property type="entry name" value="DNA helicase RuvA subunit, C-terminal domain"/>
    <property type="match status" value="2"/>
</dbReference>
<evidence type="ECO:0000256" key="11">
    <source>
        <dbReference type="PIRNR" id="PIRNR016308"/>
    </source>
</evidence>
<evidence type="ECO:0000256" key="6">
    <source>
        <dbReference type="ARBA" id="ARBA00022771"/>
    </source>
</evidence>
<dbReference type="Gene3D" id="3.30.40.10">
    <property type="entry name" value="Zinc/RING finger domain, C3HC4 (zinc finger)"/>
    <property type="match status" value="2"/>
</dbReference>
<dbReference type="Proteomes" id="UP000317494">
    <property type="component" value="Unassembled WGS sequence"/>
</dbReference>
<dbReference type="PIRSF" id="PIRSF016308">
    <property type="entry name" value="UBP"/>
    <property type="match status" value="1"/>
</dbReference>
<keyword evidence="22" id="KW-1185">Reference proteome</keyword>
<keyword evidence="10 11" id="KW-0862">Zinc</keyword>
<dbReference type="EC" id="3.4.19.12" evidence="11 15"/>
<dbReference type="Pfam" id="PF17807">
    <property type="entry name" value="zf-UBP_var"/>
    <property type="match status" value="1"/>
</dbReference>
<feature type="binding site" evidence="13">
    <location>
        <position position="177"/>
    </location>
    <ligand>
        <name>Zn(2+)</name>
        <dbReference type="ChEBI" id="CHEBI:29105"/>
    </ligand>
</feature>
<dbReference type="InterPro" id="IPR013083">
    <property type="entry name" value="Znf_RING/FYVE/PHD"/>
</dbReference>
<dbReference type="SMART" id="SM00165">
    <property type="entry name" value="UBA"/>
    <property type="match status" value="2"/>
</dbReference>
<comment type="catalytic activity">
    <reaction evidence="1 11 15">
        <text>Thiol-dependent hydrolysis of ester, thioester, amide, peptide and isopeptide bonds formed by the C-terminal Gly of ubiquitin (a 76-residue protein attached to proteins as an intracellular targeting signal).</text>
        <dbReference type="EC" id="3.4.19.12"/>
    </reaction>
</comment>
<evidence type="ECO:0000256" key="2">
    <source>
        <dbReference type="ARBA" id="ARBA00009085"/>
    </source>
</evidence>
<feature type="active site" description="Nucleophile" evidence="12">
    <location>
        <position position="316"/>
    </location>
</feature>
<gene>
    <name evidence="20" type="ORF">SeLEV6574_g00254</name>
    <name evidence="21" type="ORF">SeMB42_g00703</name>
</gene>
<dbReference type="PROSITE" id="PS50030">
    <property type="entry name" value="UBA"/>
    <property type="match status" value="2"/>
</dbReference>
<dbReference type="GO" id="GO:0008270">
    <property type="term" value="F:zinc ion binding"/>
    <property type="evidence" value="ECO:0007669"/>
    <property type="project" value="UniProtKB-UniRule"/>
</dbReference>
<feature type="domain" description="UBA" evidence="17">
    <location>
        <begin position="652"/>
        <end position="696"/>
    </location>
</feature>
<evidence type="ECO:0000313" key="21">
    <source>
        <dbReference type="EMBL" id="TPX53545.1"/>
    </source>
</evidence>
<dbReference type="CDD" id="cd02658">
    <property type="entry name" value="Peptidase_C19B"/>
    <property type="match status" value="1"/>
</dbReference>
<dbReference type="GO" id="GO:0016579">
    <property type="term" value="P:protein deubiquitination"/>
    <property type="evidence" value="ECO:0007669"/>
    <property type="project" value="InterPro"/>
</dbReference>
<evidence type="ECO:0000256" key="3">
    <source>
        <dbReference type="ARBA" id="ARBA00022670"/>
    </source>
</evidence>
<feature type="binding site" evidence="13">
    <location>
        <position position="197"/>
    </location>
    <ligand>
        <name>Zn(2+)</name>
        <dbReference type="ChEBI" id="CHEBI:29105"/>
    </ligand>
</feature>
<evidence type="ECO:0000256" key="10">
    <source>
        <dbReference type="ARBA" id="ARBA00022833"/>
    </source>
</evidence>
<dbReference type="STRING" id="286115.A0A507DJW8"/>
<evidence type="ECO:0000313" key="20">
    <source>
        <dbReference type="EMBL" id="TPX51477.1"/>
    </source>
</evidence>
<evidence type="ECO:0000256" key="14">
    <source>
        <dbReference type="PROSITE-ProRule" id="PRU00502"/>
    </source>
</evidence>
<evidence type="ECO:0000313" key="23">
    <source>
        <dbReference type="Proteomes" id="UP000320475"/>
    </source>
</evidence>
<dbReference type="GO" id="GO:0004843">
    <property type="term" value="F:cysteine-type deubiquitinase activity"/>
    <property type="evidence" value="ECO:0007669"/>
    <property type="project" value="UniProtKB-UniRule"/>
</dbReference>
<dbReference type="SUPFAM" id="SSF46934">
    <property type="entry name" value="UBA-like"/>
    <property type="match status" value="1"/>
</dbReference>
<evidence type="ECO:0000256" key="5">
    <source>
        <dbReference type="ARBA" id="ARBA00022737"/>
    </source>
</evidence>
<dbReference type="PROSITE" id="PS50235">
    <property type="entry name" value="USP_3"/>
    <property type="match status" value="1"/>
</dbReference>
<proteinExistence type="inferred from homology"/>
<dbReference type="CDD" id="cd14385">
    <property type="entry name" value="UBA1_spUBP14_like"/>
    <property type="match status" value="1"/>
</dbReference>
<dbReference type="InterPro" id="IPR015940">
    <property type="entry name" value="UBA"/>
</dbReference>
<evidence type="ECO:0000256" key="1">
    <source>
        <dbReference type="ARBA" id="ARBA00000707"/>
    </source>
</evidence>
<evidence type="ECO:0000256" key="16">
    <source>
        <dbReference type="SAM" id="MobiDB-lite"/>
    </source>
</evidence>
<evidence type="ECO:0000259" key="19">
    <source>
        <dbReference type="PROSITE" id="PS50271"/>
    </source>
</evidence>
<dbReference type="Proteomes" id="UP000320475">
    <property type="component" value="Unassembled WGS sequence"/>
</dbReference>
<dbReference type="FunFam" id="3.30.40.10:FF:000396">
    <property type="entry name" value="Ubiquitin carboxyl-terminal hydrolase"/>
    <property type="match status" value="1"/>
</dbReference>
<dbReference type="InterPro" id="IPR018200">
    <property type="entry name" value="USP_CS"/>
</dbReference>
<dbReference type="VEuPathDB" id="FungiDB:SeMB42_g00703"/>
<reference evidence="22 23" key="1">
    <citation type="journal article" date="2019" name="Sci. Rep.">
        <title>Comparative genomics of chytrid fungi reveal insights into the obligate biotrophic and pathogenic lifestyle of Synchytrium endobioticum.</title>
        <authorList>
            <person name="van de Vossenberg B.T.L.H."/>
            <person name="Warris S."/>
            <person name="Nguyen H.D.T."/>
            <person name="van Gent-Pelzer M.P.E."/>
            <person name="Joly D.L."/>
            <person name="van de Geest H.C."/>
            <person name="Bonants P.J.M."/>
            <person name="Smith D.S."/>
            <person name="Levesque C.A."/>
            <person name="van der Lee T.A.J."/>
        </authorList>
    </citation>
    <scope>NUCLEOTIDE SEQUENCE [LARGE SCALE GENOMIC DNA]</scope>
    <source>
        <strain evidence="20 23">LEV6574</strain>
        <strain evidence="21 22">MB42</strain>
    </source>
</reference>
<evidence type="ECO:0000256" key="4">
    <source>
        <dbReference type="ARBA" id="ARBA00022723"/>
    </source>
</evidence>
<keyword evidence="7 11" id="KW-0833">Ubl conjugation pathway</keyword>
<keyword evidence="6 14" id="KW-0863">Zinc-finger</keyword>
<dbReference type="PROSITE" id="PS00972">
    <property type="entry name" value="USP_1"/>
    <property type="match status" value="1"/>
</dbReference>
<dbReference type="SUPFAM" id="SSF54001">
    <property type="entry name" value="Cysteine proteinases"/>
    <property type="match status" value="1"/>
</dbReference>
<dbReference type="InterPro" id="IPR001607">
    <property type="entry name" value="Znf_UBP"/>
</dbReference>
<dbReference type="AlphaFoldDB" id="A0A507DJW8"/>
<feature type="region of interest" description="Disordered" evidence="16">
    <location>
        <begin position="703"/>
        <end position="723"/>
    </location>
</feature>
<dbReference type="PANTHER" id="PTHR24006">
    <property type="entry name" value="UBIQUITIN CARBOXYL-TERMINAL HYDROLASE"/>
    <property type="match status" value="1"/>
</dbReference>